<feature type="transmembrane region" description="Helical" evidence="1">
    <location>
        <begin position="23"/>
        <end position="44"/>
    </location>
</feature>
<keyword evidence="1" id="KW-0812">Transmembrane</keyword>
<name>A0A2V3WDX4_9BACI</name>
<dbReference type="InterPro" id="IPR025270">
    <property type="entry name" value="DUF4044"/>
</dbReference>
<sequence length="45" mass="5219">MTKTTHNKQVPRKPSKRERRNKIIVYIMIVAMVGSLVTSGLYFLI</sequence>
<evidence type="ECO:0000256" key="1">
    <source>
        <dbReference type="SAM" id="Phobius"/>
    </source>
</evidence>
<dbReference type="OrthoDB" id="2721782at2"/>
<dbReference type="RefSeq" id="WP_110250987.1">
    <property type="nucleotide sequence ID" value="NZ_QJJR01000004.1"/>
</dbReference>
<comment type="caution">
    <text evidence="2">The sequence shown here is derived from an EMBL/GenBank/DDBJ whole genome shotgun (WGS) entry which is preliminary data.</text>
</comment>
<protein>
    <submittedName>
        <fullName evidence="2">Uncharacterized protein DUF4044</fullName>
    </submittedName>
</protein>
<accession>A0A2V3WDX4</accession>
<evidence type="ECO:0000313" key="2">
    <source>
        <dbReference type="EMBL" id="PXW91686.1"/>
    </source>
</evidence>
<keyword evidence="3" id="KW-1185">Reference proteome</keyword>
<dbReference type="AlphaFoldDB" id="A0A2V3WDX4"/>
<gene>
    <name evidence="2" type="ORF">DES38_104118</name>
</gene>
<dbReference type="Pfam" id="PF13253">
    <property type="entry name" value="DUF4044"/>
    <property type="match status" value="1"/>
</dbReference>
<dbReference type="Proteomes" id="UP000247922">
    <property type="component" value="Unassembled WGS sequence"/>
</dbReference>
<organism evidence="2 3">
    <name type="scientific">Streptohalobacillus salinus</name>
    <dbReference type="NCBI Taxonomy" id="621096"/>
    <lineage>
        <taxon>Bacteria</taxon>
        <taxon>Bacillati</taxon>
        <taxon>Bacillota</taxon>
        <taxon>Bacilli</taxon>
        <taxon>Bacillales</taxon>
        <taxon>Bacillaceae</taxon>
        <taxon>Streptohalobacillus</taxon>
    </lineage>
</organism>
<dbReference type="InterPro" id="IPR049722">
    <property type="entry name" value="Prli42-like"/>
</dbReference>
<reference evidence="2 3" key="1">
    <citation type="submission" date="2018-05" db="EMBL/GenBank/DDBJ databases">
        <title>Genomic Encyclopedia of Type Strains, Phase IV (KMG-IV): sequencing the most valuable type-strain genomes for metagenomic binning, comparative biology and taxonomic classification.</title>
        <authorList>
            <person name="Goeker M."/>
        </authorList>
    </citation>
    <scope>NUCLEOTIDE SEQUENCE [LARGE SCALE GENOMIC DNA]</scope>
    <source>
        <strain evidence="2 3">DSM 22440</strain>
    </source>
</reference>
<keyword evidence="1" id="KW-0472">Membrane</keyword>
<keyword evidence="1" id="KW-1133">Transmembrane helix</keyword>
<dbReference type="NCBIfam" id="NF033880">
    <property type="entry name" value="Prli42"/>
    <property type="match status" value="1"/>
</dbReference>
<dbReference type="EMBL" id="QJJR01000004">
    <property type="protein sequence ID" value="PXW91686.1"/>
    <property type="molecule type" value="Genomic_DNA"/>
</dbReference>
<evidence type="ECO:0000313" key="3">
    <source>
        <dbReference type="Proteomes" id="UP000247922"/>
    </source>
</evidence>
<proteinExistence type="predicted"/>